<dbReference type="AlphaFoldDB" id="A0A964T8Y8"/>
<gene>
    <name evidence="2" type="ORF">GTQ34_00685</name>
</gene>
<protein>
    <submittedName>
        <fullName evidence="2">DUF2752 domain-containing protein</fullName>
    </submittedName>
</protein>
<dbReference type="EMBL" id="JAAABI010000001">
    <property type="protein sequence ID" value="NAY90422.1"/>
    <property type="molecule type" value="Genomic_DNA"/>
</dbReference>
<organism evidence="2 3">
    <name type="scientific">Flagellimonas ochracea</name>
    <dbReference type="NCBI Taxonomy" id="2696472"/>
    <lineage>
        <taxon>Bacteria</taxon>
        <taxon>Pseudomonadati</taxon>
        <taxon>Bacteroidota</taxon>
        <taxon>Flavobacteriia</taxon>
        <taxon>Flavobacteriales</taxon>
        <taxon>Flavobacteriaceae</taxon>
        <taxon>Flagellimonas</taxon>
    </lineage>
</organism>
<keyword evidence="3" id="KW-1185">Reference proteome</keyword>
<dbReference type="Pfam" id="PF10825">
    <property type="entry name" value="DUF2752"/>
    <property type="match status" value="1"/>
</dbReference>
<feature type="transmembrane region" description="Helical" evidence="1">
    <location>
        <begin position="46"/>
        <end position="67"/>
    </location>
</feature>
<dbReference type="RefSeq" id="WP_166521840.1">
    <property type="nucleotide sequence ID" value="NZ_JAAABI010000001.1"/>
</dbReference>
<keyword evidence="1" id="KW-0472">Membrane</keyword>
<evidence type="ECO:0000313" key="2">
    <source>
        <dbReference type="EMBL" id="NAY90422.1"/>
    </source>
</evidence>
<dbReference type="Proteomes" id="UP000667650">
    <property type="component" value="Unassembled WGS sequence"/>
</dbReference>
<comment type="caution">
    <text evidence="2">The sequence shown here is derived from an EMBL/GenBank/DDBJ whole genome shotgun (WGS) entry which is preliminary data.</text>
</comment>
<dbReference type="InterPro" id="IPR021215">
    <property type="entry name" value="DUF2752"/>
</dbReference>
<evidence type="ECO:0000256" key="1">
    <source>
        <dbReference type="SAM" id="Phobius"/>
    </source>
</evidence>
<feature type="transmembrane region" description="Helical" evidence="1">
    <location>
        <begin position="79"/>
        <end position="98"/>
    </location>
</feature>
<proteinExistence type="predicted"/>
<evidence type="ECO:0000313" key="3">
    <source>
        <dbReference type="Proteomes" id="UP000667650"/>
    </source>
</evidence>
<keyword evidence="1" id="KW-0812">Transmembrane</keyword>
<accession>A0A964T8Y8</accession>
<sequence length="102" mass="11238">MLLQPTVFLLNIKDFMLPCLNKALFGLECPGCGLQRSVVLLFEGNFLAAFKMYPAIFTLIPFFLLLAGGKIFSNRALNTLTTGLGVTSVVLILINFIIKLIQ</sequence>
<reference evidence="2" key="1">
    <citation type="submission" date="2020-01" db="EMBL/GenBank/DDBJ databases">
        <title>Muricauda ochracea sp. nov., isolated from a tidal flat of Garorim bay in Korea.</title>
        <authorList>
            <person name="Kim D."/>
            <person name="Yoo Y."/>
            <person name="Kim J.-J."/>
        </authorList>
    </citation>
    <scope>NUCLEOTIDE SEQUENCE</scope>
    <source>
        <strain evidence="2">JGD-17</strain>
    </source>
</reference>
<keyword evidence="1" id="KW-1133">Transmembrane helix</keyword>
<name>A0A964T8Y8_9FLAO</name>